<name>A0AAD9NYB6_RIDPI</name>
<dbReference type="Pfam" id="PF02485">
    <property type="entry name" value="Branch"/>
    <property type="match status" value="1"/>
</dbReference>
<evidence type="ECO:0000256" key="9">
    <source>
        <dbReference type="ARBA" id="ARBA00023180"/>
    </source>
</evidence>
<dbReference type="PANTHER" id="PTHR19297">
    <property type="entry name" value="GLYCOSYLTRANSFERASE 14 FAMILY MEMBER"/>
    <property type="match status" value="1"/>
</dbReference>
<keyword evidence="6" id="KW-0735">Signal-anchor</keyword>
<dbReference type="InterPro" id="IPR003406">
    <property type="entry name" value="Glyco_trans_14"/>
</dbReference>
<keyword evidence="7" id="KW-1133">Transmembrane helix</keyword>
<dbReference type="GO" id="GO:0008375">
    <property type="term" value="F:acetylglucosaminyltransferase activity"/>
    <property type="evidence" value="ECO:0007669"/>
    <property type="project" value="TreeGrafter"/>
</dbReference>
<dbReference type="PANTHER" id="PTHR19297:SF181">
    <property type="entry name" value="PROTEIN XYLOSYLTRANSFERASE"/>
    <property type="match status" value="1"/>
</dbReference>
<keyword evidence="5" id="KW-0812">Transmembrane</keyword>
<evidence type="ECO:0000256" key="5">
    <source>
        <dbReference type="ARBA" id="ARBA00022692"/>
    </source>
</evidence>
<evidence type="ECO:0000256" key="1">
    <source>
        <dbReference type="ARBA" id="ARBA00004606"/>
    </source>
</evidence>
<keyword evidence="8" id="KW-0472">Membrane</keyword>
<comment type="caution">
    <text evidence="11">The sequence shown here is derived from an EMBL/GenBank/DDBJ whole genome shotgun (WGS) entry which is preliminary data.</text>
</comment>
<evidence type="ECO:0000313" key="12">
    <source>
        <dbReference type="Proteomes" id="UP001209878"/>
    </source>
</evidence>
<evidence type="ECO:0008006" key="13">
    <source>
        <dbReference type="Google" id="ProtNLM"/>
    </source>
</evidence>
<evidence type="ECO:0000256" key="4">
    <source>
        <dbReference type="ARBA" id="ARBA00022679"/>
    </source>
</evidence>
<dbReference type="EMBL" id="JAODUO010000256">
    <property type="protein sequence ID" value="KAK2184704.1"/>
    <property type="molecule type" value="Genomic_DNA"/>
</dbReference>
<evidence type="ECO:0000313" key="11">
    <source>
        <dbReference type="EMBL" id="KAK2184704.1"/>
    </source>
</evidence>
<evidence type="ECO:0000256" key="3">
    <source>
        <dbReference type="ARBA" id="ARBA00022676"/>
    </source>
</evidence>
<reference evidence="11" key="1">
    <citation type="journal article" date="2023" name="Mol. Biol. Evol.">
        <title>Third-Generation Sequencing Reveals the Adaptive Role of the Epigenome in Three Deep-Sea Polychaetes.</title>
        <authorList>
            <person name="Perez M."/>
            <person name="Aroh O."/>
            <person name="Sun Y."/>
            <person name="Lan Y."/>
            <person name="Juniper S.K."/>
            <person name="Young C.R."/>
            <person name="Angers B."/>
            <person name="Qian P.Y."/>
        </authorList>
    </citation>
    <scope>NUCLEOTIDE SEQUENCE</scope>
    <source>
        <strain evidence="11">R07B-5</strain>
    </source>
</reference>
<organism evidence="11 12">
    <name type="scientific">Ridgeia piscesae</name>
    <name type="common">Tubeworm</name>
    <dbReference type="NCBI Taxonomy" id="27915"/>
    <lineage>
        <taxon>Eukaryota</taxon>
        <taxon>Metazoa</taxon>
        <taxon>Spiralia</taxon>
        <taxon>Lophotrochozoa</taxon>
        <taxon>Annelida</taxon>
        <taxon>Polychaeta</taxon>
        <taxon>Sedentaria</taxon>
        <taxon>Canalipalpata</taxon>
        <taxon>Sabellida</taxon>
        <taxon>Siboglinidae</taxon>
        <taxon>Ridgeia</taxon>
    </lineage>
</organism>
<dbReference type="GO" id="GO:0016020">
    <property type="term" value="C:membrane"/>
    <property type="evidence" value="ECO:0007669"/>
    <property type="project" value="UniProtKB-SubCell"/>
</dbReference>
<protein>
    <recommendedName>
        <fullName evidence="13">Beta-1,3-galactosyl-O-glycosyl-glycoprotein beta-1,6-N-acetylglucosaminyltransferase</fullName>
    </recommendedName>
</protein>
<dbReference type="AlphaFoldDB" id="A0AAD9NYB6"/>
<evidence type="ECO:0000256" key="8">
    <source>
        <dbReference type="ARBA" id="ARBA00023136"/>
    </source>
</evidence>
<evidence type="ECO:0000256" key="7">
    <source>
        <dbReference type="ARBA" id="ARBA00022989"/>
    </source>
</evidence>
<gene>
    <name evidence="11" type="ORF">NP493_256g03009</name>
</gene>
<proteinExistence type="inferred from homology"/>
<evidence type="ECO:0000256" key="10">
    <source>
        <dbReference type="ARBA" id="ARBA00038150"/>
    </source>
</evidence>
<sequence length="505" mass="58700">MCCCLPSACTSYTYTPTKVVPLAATPSEYIAQLNRQRFPGDYDGVSHVQLPHRQTTDGKQHELYDSATIRLGDSHGQERTAESPGVPNRTSAYYAYRRQTYVVPAIRYTHLVNCAAILANDTAELRRASQVMAARPKVPIYEETYDDWLGDCDNFRRHRGYVEIPLTEEEEQFPLAFSIAMYKDVEQAERLLRAIYQPQNIYCFHIDTKTSLLIHRVMRRLVGCFPNVFIASHLDKIKWGDVSVLLPAINCMRDLVNYHRGKWKYYINLTGQEFPLRTNLELVRIAKIFNGSNDIAGSMERMDMSRVWYHWTHRWSKTYQQTIFFNTMKPKEGPPFNLTFFKGELHGLFSRRMVEYVIKSDVSQRYLEWCWDTGHPSEHYWNVLNYNVKLHAPGGYEGPLNVASEYSFHPIMRAKHWLGMNYPGRVCAGREVRGICVFAVGDLPWLAGRPELFANKFHLTYEYLGLDCLEELHRNRTRGIGVPTLDESFYRRLPTVLYGRKDGLR</sequence>
<keyword evidence="4" id="KW-0808">Transferase</keyword>
<keyword evidence="3" id="KW-0328">Glycosyltransferase</keyword>
<evidence type="ECO:0000256" key="6">
    <source>
        <dbReference type="ARBA" id="ARBA00022968"/>
    </source>
</evidence>
<comment type="subcellular location">
    <subcellularLocation>
        <location evidence="1">Membrane</location>
        <topology evidence="1">Single-pass type II membrane protein</topology>
    </subcellularLocation>
</comment>
<keyword evidence="9" id="KW-0325">Glycoprotein</keyword>
<comment type="pathway">
    <text evidence="2">Protein modification; protein glycosylation.</text>
</comment>
<keyword evidence="12" id="KW-1185">Reference proteome</keyword>
<comment type="similarity">
    <text evidence="10">Belongs to the glycosyltransferase 14 family.</text>
</comment>
<dbReference type="Proteomes" id="UP001209878">
    <property type="component" value="Unassembled WGS sequence"/>
</dbReference>
<evidence type="ECO:0000256" key="2">
    <source>
        <dbReference type="ARBA" id="ARBA00004922"/>
    </source>
</evidence>
<accession>A0AAD9NYB6</accession>